<dbReference type="GO" id="GO:0061709">
    <property type="term" value="P:reticulophagy"/>
    <property type="evidence" value="ECO:0007669"/>
    <property type="project" value="UniProtKB-ARBA"/>
</dbReference>
<dbReference type="GO" id="GO:0160219">
    <property type="term" value="C:cortical endoplasmic reticulum membrane"/>
    <property type="evidence" value="ECO:0007669"/>
    <property type="project" value="UniProtKB-ARBA"/>
</dbReference>
<dbReference type="STRING" id="1280837.A0A316VHQ0"/>
<dbReference type="GO" id="GO:0035091">
    <property type="term" value="F:phosphatidylinositol binding"/>
    <property type="evidence" value="ECO:0007669"/>
    <property type="project" value="UniProtKB-ARBA"/>
</dbReference>
<dbReference type="PANTHER" id="PTHR10809">
    <property type="entry name" value="VESICLE-ASSOCIATED MEMBRANE PROTEIN-ASSOCIATED PROTEIN"/>
    <property type="match status" value="1"/>
</dbReference>
<evidence type="ECO:0000256" key="2">
    <source>
        <dbReference type="ARBA" id="ARBA00008932"/>
    </source>
</evidence>
<dbReference type="PANTHER" id="PTHR10809:SF6">
    <property type="entry name" value="AT11025P-RELATED"/>
    <property type="match status" value="1"/>
</dbReference>
<evidence type="ECO:0000313" key="9">
    <source>
        <dbReference type="EMBL" id="PWN36774.1"/>
    </source>
</evidence>
<evidence type="ECO:0000256" key="4">
    <source>
        <dbReference type="ARBA" id="ARBA00022989"/>
    </source>
</evidence>
<dbReference type="Pfam" id="PF00635">
    <property type="entry name" value="Motile_Sperm"/>
    <property type="match status" value="1"/>
</dbReference>
<proteinExistence type="inferred from homology"/>
<dbReference type="InterPro" id="IPR000535">
    <property type="entry name" value="MSP_dom"/>
</dbReference>
<keyword evidence="3 7" id="KW-0812">Transmembrane</keyword>
<feature type="transmembrane region" description="Helical" evidence="7">
    <location>
        <begin position="258"/>
        <end position="277"/>
    </location>
</feature>
<dbReference type="GO" id="GO:0160214">
    <property type="term" value="F:endoplasmic reticulum-plasma membrane adaptor activity"/>
    <property type="evidence" value="ECO:0007669"/>
    <property type="project" value="UniProtKB-ARBA"/>
</dbReference>
<dbReference type="GO" id="GO:0005886">
    <property type="term" value="C:plasma membrane"/>
    <property type="evidence" value="ECO:0007669"/>
    <property type="project" value="TreeGrafter"/>
</dbReference>
<dbReference type="InParanoid" id="A0A316VHQ0"/>
<protein>
    <submittedName>
        <fullName evidence="9">VAMP-associated protein</fullName>
    </submittedName>
</protein>
<dbReference type="GO" id="GO:0061817">
    <property type="term" value="P:endoplasmic reticulum-plasma membrane tethering"/>
    <property type="evidence" value="ECO:0007669"/>
    <property type="project" value="TreeGrafter"/>
</dbReference>
<evidence type="ECO:0000256" key="6">
    <source>
        <dbReference type="SAM" id="MobiDB-lite"/>
    </source>
</evidence>
<dbReference type="PROSITE" id="PS50202">
    <property type="entry name" value="MSP"/>
    <property type="match status" value="1"/>
</dbReference>
<dbReference type="PIRSF" id="PIRSF019693">
    <property type="entry name" value="VAMP-associated"/>
    <property type="match status" value="1"/>
</dbReference>
<evidence type="ECO:0000313" key="10">
    <source>
        <dbReference type="Proteomes" id="UP000245771"/>
    </source>
</evidence>
<dbReference type="Gene3D" id="2.60.40.10">
    <property type="entry name" value="Immunoglobulins"/>
    <property type="match status" value="1"/>
</dbReference>
<dbReference type="FunCoup" id="A0A316VHQ0">
    <property type="interactions" value="12"/>
</dbReference>
<dbReference type="InterPro" id="IPR008962">
    <property type="entry name" value="PapD-like_sf"/>
</dbReference>
<dbReference type="GO" id="GO:0001786">
    <property type="term" value="F:phosphatidylserine binding"/>
    <property type="evidence" value="ECO:0007669"/>
    <property type="project" value="UniProtKB-ARBA"/>
</dbReference>
<evidence type="ECO:0000256" key="5">
    <source>
        <dbReference type="ARBA" id="ARBA00023136"/>
    </source>
</evidence>
<dbReference type="GO" id="GO:1902647">
    <property type="term" value="P:negative regulation of 1-phosphatidyl-1D-myo-inositol 4,5-bisphosphate biosynthetic process"/>
    <property type="evidence" value="ECO:0007669"/>
    <property type="project" value="UniProtKB-ARBA"/>
</dbReference>
<organism evidence="9 10">
    <name type="scientific">Meira miltonrushii</name>
    <dbReference type="NCBI Taxonomy" id="1280837"/>
    <lineage>
        <taxon>Eukaryota</taxon>
        <taxon>Fungi</taxon>
        <taxon>Dikarya</taxon>
        <taxon>Basidiomycota</taxon>
        <taxon>Ustilaginomycotina</taxon>
        <taxon>Exobasidiomycetes</taxon>
        <taxon>Exobasidiales</taxon>
        <taxon>Brachybasidiaceae</taxon>
        <taxon>Meira</taxon>
    </lineage>
</organism>
<dbReference type="GO" id="GO:0140506">
    <property type="term" value="F:endoplasmic reticulum-autophagosome adaptor activity"/>
    <property type="evidence" value="ECO:0007669"/>
    <property type="project" value="UniProtKB-ARBA"/>
</dbReference>
<comment type="similarity">
    <text evidence="2">Belongs to the VAMP-associated protein (VAP) (TC 9.B.17) family.</text>
</comment>
<feature type="compositionally biased region" description="Polar residues" evidence="6">
    <location>
        <begin position="140"/>
        <end position="155"/>
    </location>
</feature>
<dbReference type="AlphaFoldDB" id="A0A316VHQ0"/>
<gene>
    <name evidence="9" type="ORF">FA14DRAFT_159145</name>
</gene>
<dbReference type="EMBL" id="KZ819602">
    <property type="protein sequence ID" value="PWN36774.1"/>
    <property type="molecule type" value="Genomic_DNA"/>
</dbReference>
<evidence type="ECO:0000256" key="7">
    <source>
        <dbReference type="SAM" id="Phobius"/>
    </source>
</evidence>
<dbReference type="GO" id="GO:0033149">
    <property type="term" value="F:FFAT motif binding"/>
    <property type="evidence" value="ECO:0007669"/>
    <property type="project" value="TreeGrafter"/>
</dbReference>
<feature type="region of interest" description="Disordered" evidence="6">
    <location>
        <begin position="209"/>
        <end position="252"/>
    </location>
</feature>
<dbReference type="InterPro" id="IPR013783">
    <property type="entry name" value="Ig-like_fold"/>
</dbReference>
<feature type="compositionally biased region" description="Basic and acidic residues" evidence="6">
    <location>
        <begin position="225"/>
        <end position="237"/>
    </location>
</feature>
<dbReference type="GO" id="GO:0051685">
    <property type="term" value="P:maintenance of ER location"/>
    <property type="evidence" value="ECO:0007669"/>
    <property type="project" value="UniProtKB-ARBA"/>
</dbReference>
<keyword evidence="10" id="KW-1185">Reference proteome</keyword>
<feature type="compositionally biased region" description="Polar residues" evidence="6">
    <location>
        <begin position="238"/>
        <end position="252"/>
    </location>
</feature>
<reference evidence="9 10" key="1">
    <citation type="journal article" date="2018" name="Mol. Biol. Evol.">
        <title>Broad Genomic Sampling Reveals a Smut Pathogenic Ancestry of the Fungal Clade Ustilaginomycotina.</title>
        <authorList>
            <person name="Kijpornyongpan T."/>
            <person name="Mondo S.J."/>
            <person name="Barry K."/>
            <person name="Sandor L."/>
            <person name="Lee J."/>
            <person name="Lipzen A."/>
            <person name="Pangilinan J."/>
            <person name="LaButti K."/>
            <person name="Hainaut M."/>
            <person name="Henrissat B."/>
            <person name="Grigoriev I.V."/>
            <person name="Spatafora J.W."/>
            <person name="Aime M.C."/>
        </authorList>
    </citation>
    <scope>NUCLEOTIDE SEQUENCE [LARGE SCALE GENOMIC DNA]</scope>
    <source>
        <strain evidence="9 10">MCA 3882</strain>
    </source>
</reference>
<keyword evidence="5 7" id="KW-0472">Membrane</keyword>
<evidence type="ECO:0000256" key="3">
    <source>
        <dbReference type="ARBA" id="ARBA00022692"/>
    </source>
</evidence>
<dbReference type="FunFam" id="2.60.40.10:FF:000813">
    <property type="entry name" value="Vesicle-associated protein 1-1"/>
    <property type="match status" value="1"/>
</dbReference>
<feature type="domain" description="MSP" evidence="8">
    <location>
        <begin position="2"/>
        <end position="126"/>
    </location>
</feature>
<dbReference type="Proteomes" id="UP000245771">
    <property type="component" value="Unassembled WGS sequence"/>
</dbReference>
<dbReference type="GeneID" id="37019857"/>
<evidence type="ECO:0000256" key="1">
    <source>
        <dbReference type="ARBA" id="ARBA00004211"/>
    </source>
</evidence>
<sequence>MSVDLNPHVQLGFPRPLTQLVKRSLQVSNPNNQPVAFKVKTTAPKQYCVRPNSGRIEPGEKIEVQVLLQPMKEEPPSSAKCRDKFLVQSTIITPERETTSLNDIWGVVEKEDKGAIHEQKIRCAFLPATTATVPEEGEDNASSTSNGNEKYSTVNGTQNPILAAQNASANTDGPTTEKARAAAVAAGGAAAAGAGAAYAATKNAGSRAVGSVSGGAGSTNGNLSEKSHEQLQSEVKRLQSQVDSLRKSSANQGTSDGIPIHIVAAICFGVFAFTYIFF</sequence>
<dbReference type="SUPFAM" id="SSF49354">
    <property type="entry name" value="PapD-like"/>
    <property type="match status" value="1"/>
</dbReference>
<comment type="subcellular location">
    <subcellularLocation>
        <location evidence="1">Membrane</location>
        <topology evidence="1">Single-pass type IV membrane protein</topology>
    </subcellularLocation>
</comment>
<name>A0A316VHQ0_9BASI</name>
<feature type="region of interest" description="Disordered" evidence="6">
    <location>
        <begin position="132"/>
        <end position="155"/>
    </location>
</feature>
<dbReference type="GO" id="GO:0090158">
    <property type="term" value="P:endoplasmic reticulum membrane organization"/>
    <property type="evidence" value="ECO:0007669"/>
    <property type="project" value="TreeGrafter"/>
</dbReference>
<dbReference type="GO" id="GO:0007009">
    <property type="term" value="P:plasma membrane organization"/>
    <property type="evidence" value="ECO:0007669"/>
    <property type="project" value="UniProtKB-ARBA"/>
</dbReference>
<keyword evidence="4 7" id="KW-1133">Transmembrane helix</keyword>
<accession>A0A316VHQ0</accession>
<dbReference type="RefSeq" id="XP_025357076.1">
    <property type="nucleotide sequence ID" value="XM_025498076.1"/>
</dbReference>
<dbReference type="InterPro" id="IPR016763">
    <property type="entry name" value="VAP"/>
</dbReference>
<evidence type="ECO:0000259" key="8">
    <source>
        <dbReference type="PROSITE" id="PS50202"/>
    </source>
</evidence>
<dbReference type="OrthoDB" id="264603at2759"/>